<dbReference type="RefSeq" id="WP_130529795.1">
    <property type="nucleotide sequence ID" value="NZ_SHMD01000002.1"/>
</dbReference>
<dbReference type="Proteomes" id="UP000293089">
    <property type="component" value="Unassembled WGS sequence"/>
</dbReference>
<evidence type="ECO:0000313" key="2">
    <source>
        <dbReference type="Proteomes" id="UP000293089"/>
    </source>
</evidence>
<dbReference type="EMBL" id="SHME01000004">
    <property type="protein sequence ID" value="TAA18726.1"/>
    <property type="molecule type" value="Genomic_DNA"/>
</dbReference>
<comment type="caution">
    <text evidence="1">The sequence shown here is derived from an EMBL/GenBank/DDBJ whole genome shotgun (WGS) entry which is preliminary data.</text>
</comment>
<organism evidence="1 2">
    <name type="scientific">Pseudoxanthomonas winnipegensis</name>
    <dbReference type="NCBI Taxonomy" id="2480810"/>
    <lineage>
        <taxon>Bacteria</taxon>
        <taxon>Pseudomonadati</taxon>
        <taxon>Pseudomonadota</taxon>
        <taxon>Gammaproteobacteria</taxon>
        <taxon>Lysobacterales</taxon>
        <taxon>Lysobacteraceae</taxon>
        <taxon>Pseudoxanthomonas</taxon>
    </lineage>
</organism>
<accession>A0ABY1WCJ9</accession>
<keyword evidence="2" id="KW-1185">Reference proteome</keyword>
<evidence type="ECO:0000313" key="1">
    <source>
        <dbReference type="EMBL" id="TAA18726.1"/>
    </source>
</evidence>
<name>A0ABY1WCJ9_9GAMM</name>
<reference evidence="1 2" key="1">
    <citation type="submission" date="2019-02" db="EMBL/GenBank/DDBJ databases">
        <title>WGS of Pseudoxanthomonas species novum from clinical isolates.</title>
        <authorList>
            <person name="Bernier A.-M."/>
            <person name="Bernard K."/>
            <person name="Vachon A."/>
        </authorList>
    </citation>
    <scope>NUCLEOTIDE SEQUENCE [LARGE SCALE GENOMIC DNA]</scope>
    <source>
        <strain evidence="2">NML 170316</strain>
    </source>
</reference>
<gene>
    <name evidence="1" type="ORF">EA658_16715</name>
</gene>
<dbReference type="Pfam" id="PF23812">
    <property type="entry name" value="Phage_TAC_18"/>
    <property type="match status" value="1"/>
</dbReference>
<proteinExistence type="predicted"/>
<protein>
    <submittedName>
        <fullName evidence="1">Uncharacterized protein</fullName>
    </submittedName>
</protein>
<sequence>MRNERFGLSSPTIVVPVEGGHLWRWFWDLSARRRSGPEALSYAEISAWRAFGNKRIEPEEVETLVAMDDAYLRAVREEQAAARERANEKKPGANHEWR</sequence>
<dbReference type="InterPro" id="IPR056919">
    <property type="entry name" value="Phage_TAC_18"/>
</dbReference>